<evidence type="ECO:0000313" key="2">
    <source>
        <dbReference type="EMBL" id="KAJ7775513.1"/>
    </source>
</evidence>
<protein>
    <submittedName>
        <fullName evidence="2">Uncharacterized protein</fullName>
    </submittedName>
</protein>
<name>A0AAD7K0C7_9AGAR</name>
<dbReference type="Proteomes" id="UP001215598">
    <property type="component" value="Unassembled WGS sequence"/>
</dbReference>
<dbReference type="AlphaFoldDB" id="A0AAD7K0C7"/>
<dbReference type="EMBL" id="JARKIB010000010">
    <property type="protein sequence ID" value="KAJ7775513.1"/>
    <property type="molecule type" value="Genomic_DNA"/>
</dbReference>
<evidence type="ECO:0000313" key="3">
    <source>
        <dbReference type="Proteomes" id="UP001215598"/>
    </source>
</evidence>
<reference evidence="2" key="1">
    <citation type="submission" date="2023-03" db="EMBL/GenBank/DDBJ databases">
        <title>Massive genome expansion in bonnet fungi (Mycena s.s.) driven by repeated elements and novel gene families across ecological guilds.</title>
        <authorList>
            <consortium name="Lawrence Berkeley National Laboratory"/>
            <person name="Harder C.B."/>
            <person name="Miyauchi S."/>
            <person name="Viragh M."/>
            <person name="Kuo A."/>
            <person name="Thoen E."/>
            <person name="Andreopoulos B."/>
            <person name="Lu D."/>
            <person name="Skrede I."/>
            <person name="Drula E."/>
            <person name="Henrissat B."/>
            <person name="Morin E."/>
            <person name="Kohler A."/>
            <person name="Barry K."/>
            <person name="LaButti K."/>
            <person name="Morin E."/>
            <person name="Salamov A."/>
            <person name="Lipzen A."/>
            <person name="Mereny Z."/>
            <person name="Hegedus B."/>
            <person name="Baldrian P."/>
            <person name="Stursova M."/>
            <person name="Weitz H."/>
            <person name="Taylor A."/>
            <person name="Grigoriev I.V."/>
            <person name="Nagy L.G."/>
            <person name="Martin F."/>
            <person name="Kauserud H."/>
        </authorList>
    </citation>
    <scope>NUCLEOTIDE SEQUENCE</scope>
    <source>
        <strain evidence="2">CBHHK182m</strain>
    </source>
</reference>
<gene>
    <name evidence="2" type="ORF">B0H16DRAFT_1450146</name>
</gene>
<keyword evidence="1" id="KW-1133">Transmembrane helix</keyword>
<evidence type="ECO:0000256" key="1">
    <source>
        <dbReference type="SAM" id="Phobius"/>
    </source>
</evidence>
<comment type="caution">
    <text evidence="2">The sequence shown here is derived from an EMBL/GenBank/DDBJ whole genome shotgun (WGS) entry which is preliminary data.</text>
</comment>
<sequence>MRKTVNIPPLCGPCFRPDNRLRVHEGHMELRIGKKRAEEDIGEQKPVGGLGDAPFQVSDLPALGRLMMHGTATIAAVWYIALYLFHTEKRDKTHQARGGDANA</sequence>
<accession>A0AAD7K0C7</accession>
<keyword evidence="3" id="KW-1185">Reference proteome</keyword>
<proteinExistence type="predicted"/>
<organism evidence="2 3">
    <name type="scientific">Mycena metata</name>
    <dbReference type="NCBI Taxonomy" id="1033252"/>
    <lineage>
        <taxon>Eukaryota</taxon>
        <taxon>Fungi</taxon>
        <taxon>Dikarya</taxon>
        <taxon>Basidiomycota</taxon>
        <taxon>Agaricomycotina</taxon>
        <taxon>Agaricomycetes</taxon>
        <taxon>Agaricomycetidae</taxon>
        <taxon>Agaricales</taxon>
        <taxon>Marasmiineae</taxon>
        <taxon>Mycenaceae</taxon>
        <taxon>Mycena</taxon>
    </lineage>
</organism>
<keyword evidence="1" id="KW-0812">Transmembrane</keyword>
<feature type="transmembrane region" description="Helical" evidence="1">
    <location>
        <begin position="66"/>
        <end position="85"/>
    </location>
</feature>
<keyword evidence="1" id="KW-0472">Membrane</keyword>